<reference evidence="12" key="1">
    <citation type="submission" date="2025-08" db="UniProtKB">
        <authorList>
            <consortium name="RefSeq"/>
        </authorList>
    </citation>
    <scope>IDENTIFICATION</scope>
</reference>
<keyword evidence="11" id="KW-1185">Reference proteome</keyword>
<dbReference type="KEGG" id="aplc:110978546"/>
<keyword evidence="1" id="KW-0378">Hydrolase</keyword>
<dbReference type="GO" id="GO:0016042">
    <property type="term" value="P:lipid catabolic process"/>
    <property type="evidence" value="ECO:0007669"/>
    <property type="project" value="UniProtKB-KW"/>
</dbReference>
<protein>
    <recommendedName>
        <fullName evidence="5">Mitochondrial cardiolipin hydrolase</fullName>
    </recommendedName>
    <alternativeName>
        <fullName evidence="6">Mitochondrial phospholipase</fullName>
    </alternativeName>
</protein>
<gene>
    <name evidence="12" type="primary">LOC110978546</name>
</gene>
<feature type="domain" description="PLD phosphodiesterase" evidence="9">
    <location>
        <begin position="186"/>
        <end position="213"/>
    </location>
</feature>
<accession>A0A8B7Y7W4</accession>
<dbReference type="Pfam" id="PF13091">
    <property type="entry name" value="PLDc_2"/>
    <property type="match status" value="1"/>
</dbReference>
<evidence type="ECO:0000256" key="5">
    <source>
        <dbReference type="ARBA" id="ARBA00040549"/>
    </source>
</evidence>
<evidence type="ECO:0000313" key="12">
    <source>
        <dbReference type="RefSeq" id="XP_022089314.1"/>
    </source>
</evidence>
<dbReference type="PANTHER" id="PTHR43856">
    <property type="entry name" value="CARDIOLIPIN HYDROLASE"/>
    <property type="match status" value="1"/>
</dbReference>
<dbReference type="Gene3D" id="3.30.870.10">
    <property type="entry name" value="Endonuclease Chain A"/>
    <property type="match status" value="1"/>
</dbReference>
<dbReference type="InterPro" id="IPR000571">
    <property type="entry name" value="Znf_CCCH"/>
</dbReference>
<keyword evidence="7" id="KW-0479">Metal-binding</keyword>
<dbReference type="PROSITE" id="PS50103">
    <property type="entry name" value="ZF_C3H1"/>
    <property type="match status" value="1"/>
</dbReference>
<evidence type="ECO:0000256" key="2">
    <source>
        <dbReference type="ARBA" id="ARBA00022963"/>
    </source>
</evidence>
<dbReference type="OrthoDB" id="5205528at2759"/>
<dbReference type="InterPro" id="IPR025202">
    <property type="entry name" value="PLD-like_dom"/>
</dbReference>
<evidence type="ECO:0000256" key="8">
    <source>
        <dbReference type="SAM" id="Phobius"/>
    </source>
</evidence>
<keyword evidence="8" id="KW-0472">Membrane</keyword>
<dbReference type="OMA" id="IDIAIYT"/>
<organism evidence="11 12">
    <name type="scientific">Acanthaster planci</name>
    <name type="common">Crown-of-thorns starfish</name>
    <dbReference type="NCBI Taxonomy" id="133434"/>
    <lineage>
        <taxon>Eukaryota</taxon>
        <taxon>Metazoa</taxon>
        <taxon>Echinodermata</taxon>
        <taxon>Eleutherozoa</taxon>
        <taxon>Asterozoa</taxon>
        <taxon>Asteroidea</taxon>
        <taxon>Valvatacea</taxon>
        <taxon>Valvatida</taxon>
        <taxon>Acanthasteridae</taxon>
        <taxon>Acanthaster</taxon>
    </lineage>
</organism>
<sequence>MIGFILKISCFTDDVGSNRHFGMSLRSWITVVFAFGVGLFSEVLYYLYKRKVHQQMLGHFTLLSAAATRQSSNTSNVFHHVLFFPDTERTCPDHFLTTKGCWRPKCPFSHEVTNFSRMVEYILNAKHSLDICMYTITNSDLAELVIGLHERGIVVRIITDDEAQNTSGTFIGRFRRDGIQVRRDYSSYLMHHKFVVIDGMTLINGSFNWTCHAVNSNNENVLITNNPDIVQPFIAEYERLWDIFDPAKRPL</sequence>
<feature type="transmembrane region" description="Helical" evidence="8">
    <location>
        <begin position="28"/>
        <end position="48"/>
    </location>
</feature>
<dbReference type="RefSeq" id="XP_022089314.1">
    <property type="nucleotide sequence ID" value="XM_022233622.1"/>
</dbReference>
<keyword evidence="2" id="KW-0442">Lipid degradation</keyword>
<evidence type="ECO:0000259" key="10">
    <source>
        <dbReference type="PROSITE" id="PS50103"/>
    </source>
</evidence>
<evidence type="ECO:0000313" key="11">
    <source>
        <dbReference type="Proteomes" id="UP000694845"/>
    </source>
</evidence>
<dbReference type="GO" id="GO:0008270">
    <property type="term" value="F:zinc ion binding"/>
    <property type="evidence" value="ECO:0007669"/>
    <property type="project" value="UniProtKB-KW"/>
</dbReference>
<keyword evidence="8" id="KW-0812">Transmembrane</keyword>
<feature type="domain" description="C3H1-type" evidence="10">
    <location>
        <begin position="85"/>
        <end position="113"/>
    </location>
</feature>
<keyword evidence="7" id="KW-0862">Zinc</keyword>
<dbReference type="GeneID" id="110978546"/>
<dbReference type="GO" id="GO:0005739">
    <property type="term" value="C:mitochondrion"/>
    <property type="evidence" value="ECO:0007669"/>
    <property type="project" value="TreeGrafter"/>
</dbReference>
<dbReference type="PANTHER" id="PTHR43856:SF1">
    <property type="entry name" value="MITOCHONDRIAL CARDIOLIPIN HYDROLASE"/>
    <property type="match status" value="1"/>
</dbReference>
<dbReference type="Proteomes" id="UP000694845">
    <property type="component" value="Unplaced"/>
</dbReference>
<feature type="zinc finger region" description="C3H1-type" evidence="7">
    <location>
        <begin position="85"/>
        <end position="113"/>
    </location>
</feature>
<evidence type="ECO:0000256" key="6">
    <source>
        <dbReference type="ARBA" id="ARBA00043167"/>
    </source>
</evidence>
<dbReference type="SUPFAM" id="SSF56024">
    <property type="entry name" value="Phospholipase D/nuclease"/>
    <property type="match status" value="1"/>
</dbReference>
<evidence type="ECO:0000256" key="4">
    <source>
        <dbReference type="ARBA" id="ARBA00038012"/>
    </source>
</evidence>
<dbReference type="PROSITE" id="PS50035">
    <property type="entry name" value="PLD"/>
    <property type="match status" value="1"/>
</dbReference>
<dbReference type="GO" id="GO:0034587">
    <property type="term" value="P:piRNA processing"/>
    <property type="evidence" value="ECO:0007669"/>
    <property type="project" value="TreeGrafter"/>
</dbReference>
<dbReference type="CDD" id="cd09171">
    <property type="entry name" value="PLDc_vPLD6_like"/>
    <property type="match status" value="1"/>
</dbReference>
<keyword evidence="8" id="KW-1133">Transmembrane helix</keyword>
<dbReference type="InterPro" id="IPR051406">
    <property type="entry name" value="PLD_domain"/>
</dbReference>
<keyword evidence="3" id="KW-0443">Lipid metabolism</keyword>
<name>A0A8B7Y7W4_ACAPL</name>
<evidence type="ECO:0000256" key="7">
    <source>
        <dbReference type="PROSITE-ProRule" id="PRU00723"/>
    </source>
</evidence>
<comment type="similarity">
    <text evidence="4">Belongs to the phospholipase D family. MitoPLD/Zucchini subfamily.</text>
</comment>
<evidence type="ECO:0000259" key="9">
    <source>
        <dbReference type="PROSITE" id="PS50035"/>
    </source>
</evidence>
<proteinExistence type="inferred from homology"/>
<evidence type="ECO:0000256" key="3">
    <source>
        <dbReference type="ARBA" id="ARBA00023098"/>
    </source>
</evidence>
<dbReference type="InterPro" id="IPR001736">
    <property type="entry name" value="PLipase_D/transphosphatidylase"/>
</dbReference>
<keyword evidence="7" id="KW-0863">Zinc-finger</keyword>
<dbReference type="GO" id="GO:0016891">
    <property type="term" value="F:RNA endonuclease activity producing 5'-phosphomonoesters, hydrolytic mechanism"/>
    <property type="evidence" value="ECO:0007669"/>
    <property type="project" value="TreeGrafter"/>
</dbReference>
<dbReference type="AlphaFoldDB" id="A0A8B7Y7W4"/>
<dbReference type="SMART" id="SM00155">
    <property type="entry name" value="PLDc"/>
    <property type="match status" value="1"/>
</dbReference>
<evidence type="ECO:0000256" key="1">
    <source>
        <dbReference type="ARBA" id="ARBA00022801"/>
    </source>
</evidence>